<sequence length="116" mass="11622">MKVFNVFFLSAALLGAAVVQADEVIKETADNSVGAVYGGLSGVLIGGAAGGPLGALVGAGIGLFAGEGAQQVSGLSQRAYVVKTAQGEETTVRSPNAQFHPGDQVSRQAGRLQAIH</sequence>
<gene>
    <name evidence="3" type="ORF">PH586_08625</name>
</gene>
<name>A0ABT4XE09_9PSED</name>
<reference evidence="3 4" key="1">
    <citation type="submission" date="2023-01" db="EMBL/GenBank/DDBJ databases">
        <title>Pseudomonas SA3-5T sp. nov., isolated from tidal flat sediment.</title>
        <authorList>
            <person name="Kim H.S."/>
            <person name="Kim J.-S."/>
            <person name="Suh M.K."/>
            <person name="Eom M.K."/>
            <person name="Lee J.-S."/>
        </authorList>
    </citation>
    <scope>NUCLEOTIDE SEQUENCE [LARGE SCALE GENOMIC DNA]</scope>
    <source>
        <strain evidence="3 4">SA3-5</strain>
    </source>
</reference>
<keyword evidence="4" id="KW-1185">Reference proteome</keyword>
<evidence type="ECO:0000256" key="1">
    <source>
        <dbReference type="SAM" id="MobiDB-lite"/>
    </source>
</evidence>
<dbReference type="Proteomes" id="UP001212042">
    <property type="component" value="Unassembled WGS sequence"/>
</dbReference>
<evidence type="ECO:0000313" key="4">
    <source>
        <dbReference type="Proteomes" id="UP001212042"/>
    </source>
</evidence>
<protein>
    <recommendedName>
        <fullName evidence="5">Glycine zipper domain-containing protein</fullName>
    </recommendedName>
</protein>
<organism evidence="3 4">
    <name type="scientific">Pseudomonas aestuarii</name>
    <dbReference type="NCBI Taxonomy" id="3018340"/>
    <lineage>
        <taxon>Bacteria</taxon>
        <taxon>Pseudomonadati</taxon>
        <taxon>Pseudomonadota</taxon>
        <taxon>Gammaproteobacteria</taxon>
        <taxon>Pseudomonadales</taxon>
        <taxon>Pseudomonadaceae</taxon>
        <taxon>Pseudomonas</taxon>
    </lineage>
</organism>
<feature type="signal peptide" evidence="2">
    <location>
        <begin position="1"/>
        <end position="21"/>
    </location>
</feature>
<dbReference type="EMBL" id="JAQJZJ010000003">
    <property type="protein sequence ID" value="MDA7086441.1"/>
    <property type="molecule type" value="Genomic_DNA"/>
</dbReference>
<proteinExistence type="predicted"/>
<evidence type="ECO:0000256" key="2">
    <source>
        <dbReference type="SAM" id="SignalP"/>
    </source>
</evidence>
<comment type="caution">
    <text evidence="3">The sequence shown here is derived from an EMBL/GenBank/DDBJ whole genome shotgun (WGS) entry which is preliminary data.</text>
</comment>
<dbReference type="RefSeq" id="WP_271347350.1">
    <property type="nucleotide sequence ID" value="NZ_JAQJZJ010000003.1"/>
</dbReference>
<accession>A0ABT4XE09</accession>
<evidence type="ECO:0000313" key="3">
    <source>
        <dbReference type="EMBL" id="MDA7086441.1"/>
    </source>
</evidence>
<feature type="chain" id="PRO_5046389771" description="Glycine zipper domain-containing protein" evidence="2">
    <location>
        <begin position="22"/>
        <end position="116"/>
    </location>
</feature>
<keyword evidence="2" id="KW-0732">Signal</keyword>
<feature type="region of interest" description="Disordered" evidence="1">
    <location>
        <begin position="91"/>
        <end position="116"/>
    </location>
</feature>
<evidence type="ECO:0008006" key="5">
    <source>
        <dbReference type="Google" id="ProtNLM"/>
    </source>
</evidence>